<protein>
    <recommendedName>
        <fullName evidence="5">Omega-amidase YafV</fullName>
        <ecNumber evidence="3">3.5.1.3</ecNumber>
    </recommendedName>
</protein>
<comment type="catalytic activity">
    <reaction evidence="4">
        <text>a monoamide of a dicarboxylate + H2O = a dicarboxylate + NH4(+)</text>
        <dbReference type="Rhea" id="RHEA:11716"/>
        <dbReference type="ChEBI" id="CHEBI:15377"/>
        <dbReference type="ChEBI" id="CHEBI:28938"/>
        <dbReference type="ChEBI" id="CHEBI:28965"/>
        <dbReference type="ChEBI" id="CHEBI:77450"/>
        <dbReference type="EC" id="3.5.1.3"/>
    </reaction>
</comment>
<dbReference type="GO" id="GO:0106008">
    <property type="term" value="F:2-oxoglutaramate amidase activity"/>
    <property type="evidence" value="ECO:0007669"/>
    <property type="project" value="TreeGrafter"/>
</dbReference>
<keyword evidence="8" id="KW-1185">Reference proteome</keyword>
<proteinExistence type="inferred from homology"/>
<dbReference type="InterPro" id="IPR052737">
    <property type="entry name" value="Omega-amidase_YafV"/>
</dbReference>
<gene>
    <name evidence="7" type="ORF">EDC52_11610</name>
</gene>
<organism evidence="7 8">
    <name type="scientific">Biostraticola tofi</name>
    <dbReference type="NCBI Taxonomy" id="466109"/>
    <lineage>
        <taxon>Bacteria</taxon>
        <taxon>Pseudomonadati</taxon>
        <taxon>Pseudomonadota</taxon>
        <taxon>Gammaproteobacteria</taxon>
        <taxon>Enterobacterales</taxon>
        <taxon>Bruguierivoracaceae</taxon>
        <taxon>Biostraticola</taxon>
    </lineage>
</organism>
<dbReference type="PROSITE" id="PS01227">
    <property type="entry name" value="UPF0012"/>
    <property type="match status" value="1"/>
</dbReference>
<dbReference type="EMBL" id="SMCR01000016">
    <property type="protein sequence ID" value="TCV91549.1"/>
    <property type="molecule type" value="Genomic_DNA"/>
</dbReference>
<dbReference type="InterPro" id="IPR001110">
    <property type="entry name" value="UPF0012_CS"/>
</dbReference>
<dbReference type="RefSeq" id="WP_131867774.1">
    <property type="nucleotide sequence ID" value="NZ_SMCR01000016.1"/>
</dbReference>
<feature type="domain" description="CN hydrolase" evidence="6">
    <location>
        <begin position="4"/>
        <end position="234"/>
    </location>
</feature>
<dbReference type="AlphaFoldDB" id="A0A4V2W3D7"/>
<keyword evidence="2 7" id="KW-0378">Hydrolase</keyword>
<dbReference type="PANTHER" id="PTHR47799:SF1">
    <property type="entry name" value="OMEGA-AMIDASE YAFV"/>
    <property type="match status" value="1"/>
</dbReference>
<dbReference type="SUPFAM" id="SSF56317">
    <property type="entry name" value="Carbon-nitrogen hydrolase"/>
    <property type="match status" value="1"/>
</dbReference>
<evidence type="ECO:0000256" key="2">
    <source>
        <dbReference type="ARBA" id="ARBA00022801"/>
    </source>
</evidence>
<evidence type="ECO:0000256" key="4">
    <source>
        <dbReference type="ARBA" id="ARBA00052904"/>
    </source>
</evidence>
<reference evidence="7 8" key="1">
    <citation type="submission" date="2019-03" db="EMBL/GenBank/DDBJ databases">
        <title>Genomic Encyclopedia of Type Strains, Phase IV (KMG-IV): sequencing the most valuable type-strain genomes for metagenomic binning, comparative biology and taxonomic classification.</title>
        <authorList>
            <person name="Goeker M."/>
        </authorList>
    </citation>
    <scope>NUCLEOTIDE SEQUENCE [LARGE SCALE GENOMIC DNA]</scope>
    <source>
        <strain evidence="7 8">DSM 19580</strain>
    </source>
</reference>
<evidence type="ECO:0000313" key="8">
    <source>
        <dbReference type="Proteomes" id="UP000295719"/>
    </source>
</evidence>
<evidence type="ECO:0000256" key="3">
    <source>
        <dbReference type="ARBA" id="ARBA00039118"/>
    </source>
</evidence>
<dbReference type="EC" id="3.5.1.3" evidence="3"/>
<comment type="caution">
    <text evidence="7">The sequence shown here is derived from an EMBL/GenBank/DDBJ whole genome shotgun (WGS) entry which is preliminary data.</text>
</comment>
<evidence type="ECO:0000256" key="5">
    <source>
        <dbReference type="ARBA" id="ARBA00072139"/>
    </source>
</evidence>
<dbReference type="GO" id="GO:0050152">
    <property type="term" value="F:omega-amidase activity"/>
    <property type="evidence" value="ECO:0007669"/>
    <property type="project" value="UniProtKB-EC"/>
</dbReference>
<evidence type="ECO:0000313" key="7">
    <source>
        <dbReference type="EMBL" id="TCV91549.1"/>
    </source>
</evidence>
<dbReference type="PROSITE" id="PS50263">
    <property type="entry name" value="CN_HYDROLASE"/>
    <property type="match status" value="1"/>
</dbReference>
<accession>A0A4V2W3D7</accession>
<dbReference type="CDD" id="cd07575">
    <property type="entry name" value="Xc-1258_like"/>
    <property type="match status" value="1"/>
</dbReference>
<dbReference type="InterPro" id="IPR003010">
    <property type="entry name" value="C-N_Hydrolase"/>
</dbReference>
<sequence>MSTLNITVLQQPLVWMDGEANLRHFATLLSTLGGRDMIILPEMFTTGFAMEAANNALPQARVVEWMQQWAAATDAMIAGSAAISTPTGAVNRFLLVEPGGAVQVYDKRHLFRMADEHHHYQAGVERRVVEWRGWRILPLVCYDLRFPVWSRNRQDYDLLLCVANWPARRAAHWQTLLAARAIENQAYVAGCNRVGIDGNGHQYSGDSLIIDPQGNELARGTANQPARLDAALSLDNVLSYREAFPAWRDADSFSLNG</sequence>
<evidence type="ECO:0000259" key="6">
    <source>
        <dbReference type="PROSITE" id="PS50263"/>
    </source>
</evidence>
<dbReference type="Proteomes" id="UP000295719">
    <property type="component" value="Unassembled WGS sequence"/>
</dbReference>
<evidence type="ECO:0000256" key="1">
    <source>
        <dbReference type="ARBA" id="ARBA00010613"/>
    </source>
</evidence>
<comment type="similarity">
    <text evidence="1">Belongs to the carbon-nitrogen hydrolase superfamily. NIT1/NIT2 family.</text>
</comment>
<name>A0A4V2W3D7_9GAMM</name>
<dbReference type="Pfam" id="PF00795">
    <property type="entry name" value="CN_hydrolase"/>
    <property type="match status" value="1"/>
</dbReference>
<dbReference type="Gene3D" id="3.60.110.10">
    <property type="entry name" value="Carbon-nitrogen hydrolase"/>
    <property type="match status" value="1"/>
</dbReference>
<dbReference type="FunFam" id="3.60.110.10:FF:000004">
    <property type="entry name" value="Carbon-nitrogen hydrolase"/>
    <property type="match status" value="1"/>
</dbReference>
<dbReference type="NCBIfam" id="NF007757">
    <property type="entry name" value="PRK10438.1"/>
    <property type="match status" value="1"/>
</dbReference>
<dbReference type="PANTHER" id="PTHR47799">
    <property type="entry name" value="OMEGA-AMIDASE YAFV"/>
    <property type="match status" value="1"/>
</dbReference>
<dbReference type="InterPro" id="IPR036526">
    <property type="entry name" value="C-N_Hydrolase_sf"/>
</dbReference>
<dbReference type="OrthoDB" id="9811121at2"/>